<evidence type="ECO:0000256" key="3">
    <source>
        <dbReference type="RuleBase" id="RU000363"/>
    </source>
</evidence>
<reference evidence="5" key="2">
    <citation type="submission" date="2018-07" db="EMBL/GenBank/DDBJ databases">
        <authorList>
            <person name="Quirk P.G."/>
            <person name="Krulwich T.A."/>
        </authorList>
    </citation>
    <scope>NUCLEOTIDE SEQUENCE</scope>
</reference>
<protein>
    <submittedName>
        <fullName evidence="5">CSON001742 protein</fullName>
    </submittedName>
</protein>
<dbReference type="Pfam" id="PF00106">
    <property type="entry name" value="adh_short"/>
    <property type="match status" value="1"/>
</dbReference>
<dbReference type="SUPFAM" id="SSF51735">
    <property type="entry name" value="NAD(P)-binding Rossmann-fold domains"/>
    <property type="match status" value="1"/>
</dbReference>
<reference evidence="4" key="1">
    <citation type="submission" date="2018-04" db="EMBL/GenBank/DDBJ databases">
        <authorList>
            <person name="Go L.Y."/>
            <person name="Mitchell J.A."/>
        </authorList>
    </citation>
    <scope>NUCLEOTIDE SEQUENCE</scope>
    <source>
        <tissue evidence="4">Whole organism</tissue>
    </source>
</reference>
<evidence type="ECO:0000256" key="2">
    <source>
        <dbReference type="ARBA" id="ARBA00023002"/>
    </source>
</evidence>
<evidence type="ECO:0000256" key="1">
    <source>
        <dbReference type="ARBA" id="ARBA00006484"/>
    </source>
</evidence>
<evidence type="ECO:0000313" key="4">
    <source>
        <dbReference type="EMBL" id="SSX10104.1"/>
    </source>
</evidence>
<proteinExistence type="inferred from homology"/>
<dbReference type="Gene3D" id="3.40.50.720">
    <property type="entry name" value="NAD(P)-binding Rossmann-like Domain"/>
    <property type="match status" value="1"/>
</dbReference>
<keyword evidence="2" id="KW-0560">Oxidoreductase</keyword>
<dbReference type="EMBL" id="UFQS01001277">
    <property type="protein sequence ID" value="SSX10104.1"/>
    <property type="molecule type" value="Genomic_DNA"/>
</dbReference>
<accession>A0A336MHU9</accession>
<evidence type="ECO:0000313" key="5">
    <source>
        <dbReference type="EMBL" id="SSX29826.1"/>
    </source>
</evidence>
<dbReference type="AlphaFoldDB" id="A0A336MHU9"/>
<dbReference type="PANTHER" id="PTHR43115">
    <property type="entry name" value="DEHYDROGENASE/REDUCTASE SDR FAMILY MEMBER 11"/>
    <property type="match status" value="1"/>
</dbReference>
<organism evidence="5">
    <name type="scientific">Culicoides sonorensis</name>
    <name type="common">Biting midge</name>
    <dbReference type="NCBI Taxonomy" id="179676"/>
    <lineage>
        <taxon>Eukaryota</taxon>
        <taxon>Metazoa</taxon>
        <taxon>Ecdysozoa</taxon>
        <taxon>Arthropoda</taxon>
        <taxon>Hexapoda</taxon>
        <taxon>Insecta</taxon>
        <taxon>Pterygota</taxon>
        <taxon>Neoptera</taxon>
        <taxon>Endopterygota</taxon>
        <taxon>Diptera</taxon>
        <taxon>Nematocera</taxon>
        <taxon>Chironomoidea</taxon>
        <taxon>Ceratopogonidae</taxon>
        <taxon>Ceratopogoninae</taxon>
        <taxon>Culicoides</taxon>
        <taxon>Monoculicoides</taxon>
    </lineage>
</organism>
<comment type="similarity">
    <text evidence="1 3">Belongs to the short-chain dehydrogenases/reductases (SDR) family.</text>
</comment>
<dbReference type="InterPro" id="IPR002347">
    <property type="entry name" value="SDR_fam"/>
</dbReference>
<dbReference type="GO" id="GO:0016491">
    <property type="term" value="F:oxidoreductase activity"/>
    <property type="evidence" value="ECO:0007669"/>
    <property type="project" value="UniProtKB-KW"/>
</dbReference>
<gene>
    <name evidence="5" type="primary">CSON001742</name>
</gene>
<dbReference type="PRINTS" id="PR00080">
    <property type="entry name" value="SDRFAMILY"/>
</dbReference>
<dbReference type="EMBL" id="UFQT01001277">
    <property type="protein sequence ID" value="SSX29826.1"/>
    <property type="molecule type" value="Genomic_DNA"/>
</dbReference>
<dbReference type="PANTHER" id="PTHR43115:SF4">
    <property type="entry name" value="DEHYDROGENASE_REDUCTASE SDR FAMILY MEMBER 11"/>
    <property type="match status" value="1"/>
</dbReference>
<name>A0A336MHU9_CULSO</name>
<dbReference type="PRINTS" id="PR00081">
    <property type="entry name" value="GDHRDH"/>
</dbReference>
<dbReference type="InterPro" id="IPR036291">
    <property type="entry name" value="NAD(P)-bd_dom_sf"/>
</dbReference>
<dbReference type="VEuPathDB" id="VectorBase:CSON001742"/>
<dbReference type="OMA" id="KHIVTAM"/>
<sequence length="250" mass="27758">MEKWFRKIAVITGASTCIGQQLIKDLSHAGLTVIGISRKKHIIDGLAHKTKSSTTGKIIGIECDISNENAIKNTFKNIENEFGGLHIMINNAGRIRKGETLNGKTVRDEELISTINFSLTGVVWCTREAYKLMQKMNEHAYIINVNGLVGTLIGEDKVRYANIYCATKYAVKNHTETVRLDLANANNRMIRVTSINPGCVQIKDKSRKSNENLMPALNPKDVSNTILYLLSTPPEINITELTIKSTGFPL</sequence>